<gene>
    <name evidence="1" type="ORF">ABNN70_02475</name>
</gene>
<name>A0AAU8IGC7_9BACL</name>
<accession>A0AAU8IGC7</accession>
<protein>
    <submittedName>
        <fullName evidence="1">Uncharacterized protein</fullName>
    </submittedName>
</protein>
<reference evidence="1" key="1">
    <citation type="submission" date="2024-06" db="EMBL/GenBank/DDBJ databases">
        <authorList>
            <person name="Fan A."/>
            <person name="Zhang F.Y."/>
            <person name="Zhang L."/>
        </authorList>
    </citation>
    <scope>NUCLEOTIDE SEQUENCE</scope>
    <source>
        <strain evidence="1">Y61</strain>
    </source>
</reference>
<sequence length="72" mass="7480">MGIVHGDRFFTSCTHARNICFGSGSHFSAGEKAAGGGICPINAAPDSALQHRADAHASLSLLSGSIIDRKVW</sequence>
<evidence type="ECO:0000313" key="1">
    <source>
        <dbReference type="EMBL" id="XCJ17412.1"/>
    </source>
</evidence>
<dbReference type="AlphaFoldDB" id="A0AAU8IGC7"/>
<proteinExistence type="predicted"/>
<dbReference type="RefSeq" id="WP_353948658.1">
    <property type="nucleotide sequence ID" value="NZ_CP159510.1"/>
</dbReference>
<organism evidence="1">
    <name type="scientific">Sporolactobacillus sp. Y61</name>
    <dbReference type="NCBI Taxonomy" id="3160863"/>
    <lineage>
        <taxon>Bacteria</taxon>
        <taxon>Bacillati</taxon>
        <taxon>Bacillota</taxon>
        <taxon>Bacilli</taxon>
        <taxon>Bacillales</taxon>
        <taxon>Sporolactobacillaceae</taxon>
        <taxon>Sporolactobacillus</taxon>
    </lineage>
</organism>
<dbReference type="EMBL" id="CP159510">
    <property type="protein sequence ID" value="XCJ17412.1"/>
    <property type="molecule type" value="Genomic_DNA"/>
</dbReference>